<dbReference type="Proteomes" id="UP000254712">
    <property type="component" value="Unassembled WGS sequence"/>
</dbReference>
<evidence type="ECO:0000313" key="2">
    <source>
        <dbReference type="Proteomes" id="UP000254712"/>
    </source>
</evidence>
<name>A0A379WV98_SALET</name>
<protein>
    <submittedName>
        <fullName evidence="1">DctA Dicarboxylate transport</fullName>
    </submittedName>
</protein>
<sequence>MDSSEMPLQLTGEAKQKDLIFYAVLPAMFRGSLADPQLTFAPGALLRSRGRVIDALDIDEIRWPLAGVKVTPRGVDGRLQAILRAHENEMGDSFFILMAWRMIFSLMLVAGGGAIGGKEALRQCAPAGILPDRANGMITPSG</sequence>
<proteinExistence type="predicted"/>
<gene>
    <name evidence="1" type="ORF">NCTC8261_03599</name>
</gene>
<organism evidence="1 2">
    <name type="scientific">Salmonella enterica I</name>
    <dbReference type="NCBI Taxonomy" id="59201"/>
    <lineage>
        <taxon>Bacteria</taxon>
        <taxon>Pseudomonadati</taxon>
        <taxon>Pseudomonadota</taxon>
        <taxon>Gammaproteobacteria</taxon>
        <taxon>Enterobacterales</taxon>
        <taxon>Enterobacteriaceae</taxon>
        <taxon>Salmonella</taxon>
    </lineage>
</organism>
<dbReference type="EMBL" id="UGXT01000002">
    <property type="protein sequence ID" value="SUH37306.1"/>
    <property type="molecule type" value="Genomic_DNA"/>
</dbReference>
<evidence type="ECO:0000313" key="1">
    <source>
        <dbReference type="EMBL" id="SUH37306.1"/>
    </source>
</evidence>
<accession>A0A379WV98</accession>
<reference evidence="1 2" key="1">
    <citation type="submission" date="2018-06" db="EMBL/GenBank/DDBJ databases">
        <authorList>
            <consortium name="Pathogen Informatics"/>
            <person name="Doyle S."/>
        </authorList>
    </citation>
    <scope>NUCLEOTIDE SEQUENCE [LARGE SCALE GENOMIC DNA]</scope>
    <source>
        <strain evidence="1 2">NCTC8261</strain>
    </source>
</reference>
<dbReference type="Pfam" id="PF11739">
    <property type="entry name" value="YdbH-like"/>
    <property type="match status" value="1"/>
</dbReference>
<dbReference type="InterPro" id="IPR021730">
    <property type="entry name" value="YdbH"/>
</dbReference>
<dbReference type="AlphaFoldDB" id="A0A379WV98"/>